<organism evidence="4 5">
    <name type="scientific">Heterodera trifolii</name>
    <dbReference type="NCBI Taxonomy" id="157864"/>
    <lineage>
        <taxon>Eukaryota</taxon>
        <taxon>Metazoa</taxon>
        <taxon>Ecdysozoa</taxon>
        <taxon>Nematoda</taxon>
        <taxon>Chromadorea</taxon>
        <taxon>Rhabditida</taxon>
        <taxon>Tylenchina</taxon>
        <taxon>Tylenchomorpha</taxon>
        <taxon>Tylenchoidea</taxon>
        <taxon>Heteroderidae</taxon>
        <taxon>Heteroderinae</taxon>
        <taxon>Heterodera</taxon>
    </lineage>
</organism>
<proteinExistence type="inferred from homology"/>
<sequence length="558" mass="62290">MPPFGVHSSALSTPKWPSTLEQNSRPSLGRDGPLQFPIPKWKVFTRMRFLPLRGPTIAWKQPTFTSLTNHIETYKSDGEIHEFMTALVLQIRADNAPSDVSTSQRESSIIKKNTASEEITSKEQIVSLPNKNLIHSAVVKKRENKELPNDSSFFADLKPVQVISNCFNEGTVPDFGLHIHRFIGENNYVRSCRWSPYGNWLLTDSVDRITRLFLYSDSTLNLQHKVPLGGLIYDTQWAPFATQNCFLTTSQGQPIHCWDIDGKLLASYRGINDMDELEHAYSLSFSLDGQCIFGGYRNRLRIFECERSGKQTREIKTFVKGKFSGQKGIVSALSMCPTFGGVFAVASSNGSVGLYSTLTNSCDCLLNGSSDGPAVTHLQYSSDGNLLFAGLRKKASIQCFDLRMPGHLLANYQRTVETNQRFFFQLDPFDRYLYSGSSTGELLIFNCKINVQLAEDGKEVEPTFRAKCSKSAVAGLSLHPIHQLIALSTGQRIFPDLLPELFPENESSSSSAHDQSVWGSDVGKGNGAEGGEWTEKENGRKGRRSELDNSVKLLKFYE</sequence>
<reference evidence="4 5" key="1">
    <citation type="submission" date="2024-10" db="EMBL/GenBank/DDBJ databases">
        <authorList>
            <person name="Kim D."/>
        </authorList>
    </citation>
    <scope>NUCLEOTIDE SEQUENCE [LARGE SCALE GENOMIC DNA]</scope>
    <source>
        <strain evidence="4">BH-2024</strain>
    </source>
</reference>
<evidence type="ECO:0000256" key="2">
    <source>
        <dbReference type="ARBA" id="ARBA00041558"/>
    </source>
</evidence>
<dbReference type="AlphaFoldDB" id="A0ABD2JJC7"/>
<evidence type="ECO:0000313" key="4">
    <source>
        <dbReference type="EMBL" id="KAL3090609.1"/>
    </source>
</evidence>
<dbReference type="SUPFAM" id="SSF50978">
    <property type="entry name" value="WD40 repeat-like"/>
    <property type="match status" value="1"/>
</dbReference>
<feature type="region of interest" description="Disordered" evidence="3">
    <location>
        <begin position="1"/>
        <end position="32"/>
    </location>
</feature>
<feature type="compositionally biased region" description="Polar residues" evidence="3">
    <location>
        <begin position="9"/>
        <end position="26"/>
    </location>
</feature>
<dbReference type="SMART" id="SM00320">
    <property type="entry name" value="WD40"/>
    <property type="match status" value="6"/>
</dbReference>
<dbReference type="EMBL" id="JBICBT010000958">
    <property type="protein sequence ID" value="KAL3090609.1"/>
    <property type="molecule type" value="Genomic_DNA"/>
</dbReference>
<evidence type="ECO:0000256" key="1">
    <source>
        <dbReference type="ARBA" id="ARBA00038279"/>
    </source>
</evidence>
<feature type="compositionally biased region" description="Polar residues" evidence="3">
    <location>
        <begin position="505"/>
        <end position="518"/>
    </location>
</feature>
<protein>
    <recommendedName>
        <fullName evidence="2">WD repeat-containing protein 79</fullName>
    </recommendedName>
</protein>
<feature type="compositionally biased region" description="Basic and acidic residues" evidence="3">
    <location>
        <begin position="533"/>
        <end position="545"/>
    </location>
</feature>
<dbReference type="Proteomes" id="UP001620626">
    <property type="component" value="Unassembled WGS sequence"/>
</dbReference>
<dbReference type="InterPro" id="IPR051150">
    <property type="entry name" value="SWT21/TCAB1_mRNA_Telomere"/>
</dbReference>
<dbReference type="PANTHER" id="PTHR13211:SF0">
    <property type="entry name" value="TELOMERASE CAJAL BODY PROTEIN 1"/>
    <property type="match status" value="1"/>
</dbReference>
<name>A0ABD2JJC7_9BILA</name>
<feature type="region of interest" description="Disordered" evidence="3">
    <location>
        <begin position="505"/>
        <end position="545"/>
    </location>
</feature>
<dbReference type="InterPro" id="IPR036322">
    <property type="entry name" value="WD40_repeat_dom_sf"/>
</dbReference>
<evidence type="ECO:0000313" key="5">
    <source>
        <dbReference type="Proteomes" id="UP001620626"/>
    </source>
</evidence>
<dbReference type="InterPro" id="IPR001680">
    <property type="entry name" value="WD40_rpt"/>
</dbReference>
<dbReference type="InterPro" id="IPR015943">
    <property type="entry name" value="WD40/YVTN_repeat-like_dom_sf"/>
</dbReference>
<gene>
    <name evidence="4" type="ORF">niasHT_023454</name>
</gene>
<comment type="similarity">
    <text evidence="1">Belongs to the TCAB1 family.</text>
</comment>
<keyword evidence="5" id="KW-1185">Reference proteome</keyword>
<accession>A0ABD2JJC7</accession>
<dbReference type="Gene3D" id="2.130.10.10">
    <property type="entry name" value="YVTN repeat-like/Quinoprotein amine dehydrogenase"/>
    <property type="match status" value="1"/>
</dbReference>
<dbReference type="PANTHER" id="PTHR13211">
    <property type="entry name" value="TELOMERASE CAJAL BODY PROTEIN 1"/>
    <property type="match status" value="1"/>
</dbReference>
<evidence type="ECO:0000256" key="3">
    <source>
        <dbReference type="SAM" id="MobiDB-lite"/>
    </source>
</evidence>
<comment type="caution">
    <text evidence="4">The sequence shown here is derived from an EMBL/GenBank/DDBJ whole genome shotgun (WGS) entry which is preliminary data.</text>
</comment>
<dbReference type="Pfam" id="PF00400">
    <property type="entry name" value="WD40"/>
    <property type="match status" value="1"/>
</dbReference>